<dbReference type="EMBL" id="JARBDR010000324">
    <property type="protein sequence ID" value="KAJ8316548.1"/>
    <property type="molecule type" value="Genomic_DNA"/>
</dbReference>
<evidence type="ECO:0000256" key="2">
    <source>
        <dbReference type="ARBA" id="ARBA00022989"/>
    </source>
</evidence>
<dbReference type="Pfam" id="PF00028">
    <property type="entry name" value="Cadherin"/>
    <property type="match status" value="8"/>
</dbReference>
<dbReference type="Proteomes" id="UP001217089">
    <property type="component" value="Unassembled WGS sequence"/>
</dbReference>
<feature type="domain" description="Cadherin" evidence="4">
    <location>
        <begin position="437"/>
        <end position="541"/>
    </location>
</feature>
<sequence length="1482" mass="162211">MNEQKFSYRAIKVQKGQQRKGFLTVEPFNNAINSSQLSLVLNMIFASRKKKWCARVNRALNRTLDIKLTVGAFDLGTPSLSAQQDAVAPFNTVTTKLIGDDTGPQYFNYDTVTGAVSVRQDLRLDTNTFYRLRIEAKDGGTPALSATALVEITVQRNLFTPSFTNLTYETTILETQAIGTTVIRLLATDQDSNRPHNVTSFAMFSAQVSDLGVPSLTNTQQLASVVINVIRNQNPPFFFNTPYETTINRTTFQNTQVFQVSARDNDLQAPYNTISYAIIGDDTANIFFNIDNNGLIRLSQSVAGESTPLYTVRVLATDGGSPSRSATATVKINIRRNLFAPAWVNQNLETTIPETTSPGSQVLTVQARDNDISAPENQFRYSWNSVNNFNNQFFLDSSSGQISYRVTATDLGSPALTSVPVTVVINIRRNRFPPVFQNEPYSRALGANVQIGTSVVTVTATDADTFSPFNVVSYSIIGDDNAQNLFSVAGNGVITLTSSINTDSNNVYRLRVVASDGGNPSLTDTTIVYVNVTRNLLPPQFQPTQYSVAISETRALATAITAVTAVDNDLTAPNNVVRYTLAGNAKALEFFTVGSSSGQVSLIKPIYDDPDNTSVYQLTVTAMDMGFPALSAINTATVSVSIFRNRFAPEFLSQPYFAVVTRETNTGTQIYTVTVTDRDTQLRLLARDGGYPSLTATAILNITVQRNLFPPVFSHSDITAPNNVIRYSAIGDADAPNYFYVNPIDGRVTLLNSVLNTGRSGYSIIISRTTETLGFILPAYTNRISENLAVGQPVTTVTAQPQTLSYVWMKNRAILTEGSLNTPDIVYDIIGFSDGPDYFNISSVTGSIFVRQDLRLDLNKKTLYYLQVRARKTFSNGEQTATTQVNITVTRNENTPFFSTQVYETTVPETLALGSSVIQLLATDQDAFDVVVYEVIPRAGVTDKFYLSPSSGLISLRTVLTSDTTFRYNFTVKARDQSSPEKSSFATVIVNVRRSSFPPVFIRTPYQANVDTNTAVGTQFYTVTATDSDLLGSIRYEVNGYFSAPAYFSVNPSSGEIIVLNSLLSDVALNYVLGVKAYDTSVPSQVTYANVTINVNRNPSAPVFTPQTYSRTVPEDYALDTGLLTLARTLTSITTNQFQITVSVTDNGIPPRVCTFPAQVTIQVLRNQFDPFFLNEPYVTTIPETTNIGVNVLQVTARDQDTGTSFNNITYQLIGDDTMPSYFALNTLTGQITVRSVLTAETRDSYQGRIVAFDSGSPPRSATATAKIFITRNLNKPVFNPTNYAETILETLSIGTSILRVTATDADRIFNVYGTDQGSPNQISDIPASVTINIIRNQNPPVFVQEPYSTSISFTVPSNTFVYDVNATDADTRAPFNEIRYSIIGDDRAPQLFNIDQFTGVIRTSSQSLITDSNTAYTIRVVATDGGNPSRSDTSSVLAPYNTLVFNLIGQNTAGEFFEVNSGSGFIYVKKSLTLAPLNTYV</sequence>
<feature type="domain" description="Cadherin" evidence="4">
    <location>
        <begin position="1174"/>
        <end position="1279"/>
    </location>
</feature>
<gene>
    <name evidence="5" type="ORF">KUTeg_005899</name>
</gene>
<dbReference type="Gene3D" id="2.60.40.60">
    <property type="entry name" value="Cadherins"/>
    <property type="match status" value="12"/>
</dbReference>
<feature type="domain" description="Cadherin" evidence="4">
    <location>
        <begin position="899"/>
        <end position="1001"/>
    </location>
</feature>
<feature type="domain" description="Cadherin" evidence="4">
    <location>
        <begin position="776"/>
        <end position="898"/>
    </location>
</feature>
<proteinExistence type="predicted"/>
<reference evidence="5 6" key="1">
    <citation type="submission" date="2022-12" db="EMBL/GenBank/DDBJ databases">
        <title>Chromosome-level genome of Tegillarca granosa.</title>
        <authorList>
            <person name="Kim J."/>
        </authorList>
    </citation>
    <scope>NUCLEOTIDE SEQUENCE [LARGE SCALE GENOMIC DNA]</scope>
    <source>
        <strain evidence="5">Teg-2019</strain>
        <tissue evidence="5">Adductor muscle</tissue>
    </source>
</reference>
<keyword evidence="1" id="KW-0812">Transmembrane</keyword>
<keyword evidence="2" id="KW-1133">Transmembrane helix</keyword>
<dbReference type="CDD" id="cd11304">
    <property type="entry name" value="Cadherin_repeat"/>
    <property type="match status" value="10"/>
</dbReference>
<feature type="domain" description="Cadherin" evidence="4">
    <location>
        <begin position="1344"/>
        <end position="1437"/>
    </location>
</feature>
<evidence type="ECO:0000256" key="1">
    <source>
        <dbReference type="ARBA" id="ARBA00022692"/>
    </source>
</evidence>
<feature type="domain" description="Cadherin" evidence="4">
    <location>
        <begin position="1002"/>
        <end position="1104"/>
    </location>
</feature>
<dbReference type="PANTHER" id="PTHR24026">
    <property type="entry name" value="FAT ATYPICAL CADHERIN-RELATED"/>
    <property type="match status" value="1"/>
</dbReference>
<evidence type="ECO:0000313" key="5">
    <source>
        <dbReference type="EMBL" id="KAJ8316548.1"/>
    </source>
</evidence>
<feature type="domain" description="Cadherin" evidence="4">
    <location>
        <begin position="542"/>
        <end position="651"/>
    </location>
</feature>
<organism evidence="5 6">
    <name type="scientific">Tegillarca granosa</name>
    <name type="common">Malaysian cockle</name>
    <name type="synonym">Anadara granosa</name>
    <dbReference type="NCBI Taxonomy" id="220873"/>
    <lineage>
        <taxon>Eukaryota</taxon>
        <taxon>Metazoa</taxon>
        <taxon>Spiralia</taxon>
        <taxon>Lophotrochozoa</taxon>
        <taxon>Mollusca</taxon>
        <taxon>Bivalvia</taxon>
        <taxon>Autobranchia</taxon>
        <taxon>Pteriomorphia</taxon>
        <taxon>Arcoida</taxon>
        <taxon>Arcoidea</taxon>
        <taxon>Arcidae</taxon>
        <taxon>Tegillarca</taxon>
    </lineage>
</organism>
<dbReference type="SUPFAM" id="SSF49313">
    <property type="entry name" value="Cadherin-like"/>
    <property type="match status" value="14"/>
</dbReference>
<keyword evidence="2" id="KW-0472">Membrane</keyword>
<name>A0ABQ9FGU9_TEGGR</name>
<keyword evidence="3" id="KW-0106">Calcium</keyword>
<feature type="domain" description="Cadherin" evidence="4">
    <location>
        <begin position="83"/>
        <end position="163"/>
    </location>
</feature>
<comment type="caution">
    <text evidence="5">The sequence shown here is derived from an EMBL/GenBank/DDBJ whole genome shotgun (WGS) entry which is preliminary data.</text>
</comment>
<dbReference type="InterPro" id="IPR015919">
    <property type="entry name" value="Cadherin-like_sf"/>
</dbReference>
<dbReference type="PRINTS" id="PR00205">
    <property type="entry name" value="CADHERIN"/>
</dbReference>
<feature type="domain" description="Cadherin" evidence="4">
    <location>
        <begin position="239"/>
        <end position="334"/>
    </location>
</feature>
<evidence type="ECO:0000256" key="3">
    <source>
        <dbReference type="PROSITE-ProRule" id="PRU00043"/>
    </source>
</evidence>
<keyword evidence="6" id="KW-1185">Reference proteome</keyword>
<dbReference type="InterPro" id="IPR002126">
    <property type="entry name" value="Cadherin-like_dom"/>
</dbReference>
<dbReference type="PROSITE" id="PS50268">
    <property type="entry name" value="CADHERIN_2"/>
    <property type="match status" value="10"/>
</dbReference>
<evidence type="ECO:0000313" key="6">
    <source>
        <dbReference type="Proteomes" id="UP001217089"/>
    </source>
</evidence>
<protein>
    <recommendedName>
        <fullName evidence="4">Cadherin domain-containing protein</fullName>
    </recommendedName>
</protein>
<evidence type="ECO:0000259" key="4">
    <source>
        <dbReference type="PROSITE" id="PS50268"/>
    </source>
</evidence>
<feature type="non-terminal residue" evidence="5">
    <location>
        <position position="1482"/>
    </location>
</feature>
<dbReference type="SMART" id="SM00112">
    <property type="entry name" value="CA"/>
    <property type="match status" value="9"/>
</dbReference>
<accession>A0ABQ9FGU9</accession>
<feature type="domain" description="Cadherin" evidence="4">
    <location>
        <begin position="344"/>
        <end position="436"/>
    </location>
</feature>
<dbReference type="PANTHER" id="PTHR24026:SF133">
    <property type="entry name" value="CADHERIN-RELATED FAMILY MEMBER 2"/>
    <property type="match status" value="1"/>
</dbReference>